<name>A0ABU8U249_9ACTN</name>
<gene>
    <name evidence="2" type="ORF">WKI68_06995</name>
</gene>
<evidence type="ECO:0000313" key="2">
    <source>
        <dbReference type="EMBL" id="MEJ8641288.1"/>
    </source>
</evidence>
<comment type="caution">
    <text evidence="2">The sequence shown here is derived from an EMBL/GenBank/DDBJ whole genome shotgun (WGS) entry which is preliminary data.</text>
</comment>
<sequence>MATATATATVTAVDTARGPRFVLEGRIRRNRPVRCVNAMRGQVDELAVYPLTNDSVTEADIQRYFRDTRSTPVPFDLAAQLGTPPLSPGRSAVIEMPLAPGRYAFTSWVTSMKDAQHLLRPRSGAHRHRPLTARDLRLCVNPAAGRTRTATGPGAMLEGRPGAGSRTPSDARPGPRQ</sequence>
<proteinExistence type="predicted"/>
<feature type="region of interest" description="Disordered" evidence="1">
    <location>
        <begin position="142"/>
        <end position="177"/>
    </location>
</feature>
<evidence type="ECO:0000256" key="1">
    <source>
        <dbReference type="SAM" id="MobiDB-lite"/>
    </source>
</evidence>
<keyword evidence="3" id="KW-1185">Reference proteome</keyword>
<evidence type="ECO:0000313" key="3">
    <source>
        <dbReference type="Proteomes" id="UP001382904"/>
    </source>
</evidence>
<protein>
    <submittedName>
        <fullName evidence="2">Uncharacterized protein</fullName>
    </submittedName>
</protein>
<dbReference type="Proteomes" id="UP001382904">
    <property type="component" value="Unassembled WGS sequence"/>
</dbReference>
<reference evidence="2 3" key="1">
    <citation type="submission" date="2024-03" db="EMBL/GenBank/DDBJ databases">
        <title>Novel Streptomyces species of biotechnological and ecological value are a feature of Machair soil.</title>
        <authorList>
            <person name="Prole J.R."/>
            <person name="Goodfellow M."/>
            <person name="Allenby N."/>
            <person name="Ward A.C."/>
        </authorList>
    </citation>
    <scope>NUCLEOTIDE SEQUENCE [LARGE SCALE GENOMIC DNA]</scope>
    <source>
        <strain evidence="2 3">MS1.HAVA.3</strain>
    </source>
</reference>
<accession>A0ABU8U249</accession>
<dbReference type="EMBL" id="JBBKAM010000002">
    <property type="protein sequence ID" value="MEJ8641288.1"/>
    <property type="molecule type" value="Genomic_DNA"/>
</dbReference>
<organism evidence="2 3">
    <name type="scientific">Streptomyces caledonius</name>
    <dbReference type="NCBI Taxonomy" id="3134107"/>
    <lineage>
        <taxon>Bacteria</taxon>
        <taxon>Bacillati</taxon>
        <taxon>Actinomycetota</taxon>
        <taxon>Actinomycetes</taxon>
        <taxon>Kitasatosporales</taxon>
        <taxon>Streptomycetaceae</taxon>
        <taxon>Streptomyces</taxon>
    </lineage>
</organism>